<feature type="region of interest" description="Disordered" evidence="20">
    <location>
        <begin position="526"/>
        <end position="553"/>
    </location>
</feature>
<dbReference type="Proteomes" id="UP001201812">
    <property type="component" value="Unassembled WGS sequence"/>
</dbReference>
<evidence type="ECO:0000256" key="7">
    <source>
        <dbReference type="ARBA" id="ARBA00022491"/>
    </source>
</evidence>
<feature type="compositionally biased region" description="Polar residues" evidence="20">
    <location>
        <begin position="430"/>
        <end position="447"/>
    </location>
</feature>
<proteinExistence type="inferred from homology"/>
<keyword evidence="10" id="KW-0156">Chromatin regulator</keyword>
<dbReference type="InterPro" id="IPR003347">
    <property type="entry name" value="JmjC_dom"/>
</dbReference>
<dbReference type="GO" id="GO:0046872">
    <property type="term" value="F:metal ion binding"/>
    <property type="evidence" value="ECO:0007669"/>
    <property type="project" value="UniProtKB-KW"/>
</dbReference>
<dbReference type="InterPro" id="IPR027417">
    <property type="entry name" value="P-loop_NTPase"/>
</dbReference>
<evidence type="ECO:0000256" key="14">
    <source>
        <dbReference type="ARBA" id="ARBA00023015"/>
    </source>
</evidence>
<feature type="compositionally biased region" description="Basic and acidic residues" evidence="20">
    <location>
        <begin position="460"/>
        <end position="470"/>
    </location>
</feature>
<comment type="caution">
    <text evidence="22">The sequence shown here is derived from an EMBL/GenBank/DDBJ whole genome shotgun (WGS) entry which is preliminary data.</text>
</comment>
<evidence type="ECO:0000256" key="11">
    <source>
        <dbReference type="ARBA" id="ARBA00022964"/>
    </source>
</evidence>
<evidence type="ECO:0000256" key="9">
    <source>
        <dbReference type="ARBA" id="ARBA00022741"/>
    </source>
</evidence>
<name>A0AAD4NDM7_9BILA</name>
<dbReference type="EMBL" id="JAKKPZ010000005">
    <property type="protein sequence ID" value="KAI1720601.1"/>
    <property type="molecule type" value="Genomic_DNA"/>
</dbReference>
<dbReference type="Gene3D" id="3.90.930.40">
    <property type="match status" value="1"/>
</dbReference>
<feature type="region of interest" description="Disordered" evidence="20">
    <location>
        <begin position="1008"/>
        <end position="1039"/>
    </location>
</feature>
<dbReference type="GO" id="GO:0140680">
    <property type="term" value="F:histone H3K36me/H3K36me2 demethylase activity"/>
    <property type="evidence" value="ECO:0007669"/>
    <property type="project" value="UniProtKB-EC"/>
</dbReference>
<feature type="domain" description="JmjC" evidence="21">
    <location>
        <begin position="665"/>
        <end position="806"/>
    </location>
</feature>
<dbReference type="EC" id="1.14.11.27" evidence="5"/>
<dbReference type="InterPro" id="IPR039994">
    <property type="entry name" value="NO66-like"/>
</dbReference>
<gene>
    <name evidence="22" type="ORF">DdX_04841</name>
</gene>
<dbReference type="Pfam" id="PF21233">
    <property type="entry name" value="WHD_RIOX1"/>
    <property type="match status" value="1"/>
</dbReference>
<evidence type="ECO:0000313" key="23">
    <source>
        <dbReference type="Proteomes" id="UP001201812"/>
    </source>
</evidence>
<dbReference type="GO" id="GO:0005730">
    <property type="term" value="C:nucleolus"/>
    <property type="evidence" value="ECO:0007669"/>
    <property type="project" value="TreeGrafter"/>
</dbReference>
<evidence type="ECO:0000256" key="8">
    <source>
        <dbReference type="ARBA" id="ARBA00022723"/>
    </source>
</evidence>
<keyword evidence="8" id="KW-0479">Metal-binding</keyword>
<dbReference type="InterPro" id="IPR009000">
    <property type="entry name" value="Transl_B-barrel_sf"/>
</dbReference>
<comment type="similarity">
    <text evidence="4">Belongs to the ROX family. NO66 subfamily.</text>
</comment>
<dbReference type="SUPFAM" id="SSF51197">
    <property type="entry name" value="Clavaminate synthase-like"/>
    <property type="match status" value="1"/>
</dbReference>
<keyword evidence="7" id="KW-0678">Repressor</keyword>
<dbReference type="InterPro" id="IPR009001">
    <property type="entry name" value="Transl_elong_EF1A/Init_IF2_C"/>
</dbReference>
<protein>
    <recommendedName>
        <fullName evidence="6">Bifunctional lysine-specific demethylase and histidyl-hydroxylase NO66</fullName>
        <ecNumber evidence="5">1.14.11.27</ecNumber>
    </recommendedName>
    <alternativeName>
        <fullName evidence="18">Histone lysine demethylase NO66</fullName>
    </alternativeName>
</protein>
<accession>A0AAD4NDM7</accession>
<dbReference type="PROSITE" id="PS51184">
    <property type="entry name" value="JMJC"/>
    <property type="match status" value="1"/>
</dbReference>
<evidence type="ECO:0000256" key="15">
    <source>
        <dbReference type="ARBA" id="ARBA00023134"/>
    </source>
</evidence>
<dbReference type="Pfam" id="PF00009">
    <property type="entry name" value="GTP_EFTU"/>
    <property type="match status" value="1"/>
</dbReference>
<evidence type="ECO:0000256" key="4">
    <source>
        <dbReference type="ARBA" id="ARBA00010309"/>
    </source>
</evidence>
<comment type="similarity">
    <text evidence="3">Belongs to the TRAFAC class translation factor GTPase superfamily. Classic translation factor GTPase family. EF-Tu/EF-1A subfamily.</text>
</comment>
<evidence type="ECO:0000256" key="5">
    <source>
        <dbReference type="ARBA" id="ARBA00013246"/>
    </source>
</evidence>
<comment type="catalytic activity">
    <reaction evidence="19">
        <text>N(6),N(6)-dimethyl-L-lysyl(36)-[histone H3] + 2 2-oxoglutarate + 2 O2 = L-lysyl(36)-[histone H3] + 2 formaldehyde + 2 succinate + 2 CO2</text>
        <dbReference type="Rhea" id="RHEA:42032"/>
        <dbReference type="Rhea" id="RHEA-COMP:9785"/>
        <dbReference type="Rhea" id="RHEA-COMP:9787"/>
        <dbReference type="ChEBI" id="CHEBI:15379"/>
        <dbReference type="ChEBI" id="CHEBI:16526"/>
        <dbReference type="ChEBI" id="CHEBI:16810"/>
        <dbReference type="ChEBI" id="CHEBI:16842"/>
        <dbReference type="ChEBI" id="CHEBI:29969"/>
        <dbReference type="ChEBI" id="CHEBI:30031"/>
        <dbReference type="ChEBI" id="CHEBI:61976"/>
        <dbReference type="EC" id="1.14.11.27"/>
    </reaction>
</comment>
<comment type="cofactor">
    <cofactor evidence="1">
        <name>Fe(2+)</name>
        <dbReference type="ChEBI" id="CHEBI:29033"/>
    </cofactor>
</comment>
<dbReference type="Pfam" id="PF08007">
    <property type="entry name" value="JmjC_2"/>
    <property type="match status" value="1"/>
</dbReference>
<evidence type="ECO:0000256" key="10">
    <source>
        <dbReference type="ARBA" id="ARBA00022853"/>
    </source>
</evidence>
<evidence type="ECO:0000256" key="18">
    <source>
        <dbReference type="ARBA" id="ARBA00030632"/>
    </source>
</evidence>
<dbReference type="InterPro" id="IPR000795">
    <property type="entry name" value="T_Tr_GTP-bd_dom"/>
</dbReference>
<keyword evidence="13" id="KW-0408">Iron</keyword>
<evidence type="ECO:0000256" key="20">
    <source>
        <dbReference type="SAM" id="MobiDB-lite"/>
    </source>
</evidence>
<keyword evidence="17" id="KW-0539">Nucleus</keyword>
<dbReference type="Gene3D" id="2.40.30.10">
    <property type="entry name" value="Translation factors"/>
    <property type="match status" value="1"/>
</dbReference>
<evidence type="ECO:0000256" key="1">
    <source>
        <dbReference type="ARBA" id="ARBA00001954"/>
    </source>
</evidence>
<evidence type="ECO:0000256" key="17">
    <source>
        <dbReference type="ARBA" id="ARBA00023242"/>
    </source>
</evidence>
<feature type="region of interest" description="Disordered" evidence="20">
    <location>
        <begin position="375"/>
        <end position="447"/>
    </location>
</feature>
<evidence type="ECO:0000256" key="12">
    <source>
        <dbReference type="ARBA" id="ARBA00023002"/>
    </source>
</evidence>
<evidence type="ECO:0000256" key="3">
    <source>
        <dbReference type="ARBA" id="ARBA00007249"/>
    </source>
</evidence>
<dbReference type="SUPFAM" id="SSF50447">
    <property type="entry name" value="Translation proteins"/>
    <property type="match status" value="1"/>
</dbReference>
<evidence type="ECO:0000256" key="16">
    <source>
        <dbReference type="ARBA" id="ARBA00023163"/>
    </source>
</evidence>
<dbReference type="GO" id="GO:0003924">
    <property type="term" value="F:GTPase activity"/>
    <property type="evidence" value="ECO:0007669"/>
    <property type="project" value="InterPro"/>
</dbReference>
<keyword evidence="16" id="KW-0804">Transcription</keyword>
<dbReference type="GO" id="GO:0032453">
    <property type="term" value="F:histone H3K4 demethylase activity"/>
    <property type="evidence" value="ECO:0007669"/>
    <property type="project" value="TreeGrafter"/>
</dbReference>
<sequence length="1057" mass="120408">MCRNFKRKAYLINYKDHTLEEVIERSSRLITLIDLAGDRKYLKTTIYGVSGYQPHYCVLIINAKTGATAVTREHLGLAIALDIPVFVIITKVDLVDDKQHERVLRSVENLISTLGRKIVAKRILCRDDIISCADSMPNREILPIFSVSSVTGLNLDLLTPFLNLLPQINPSIFKQCNITSNNSPLFYVDEIFQSEKVGTVVCGILSEGVIHQGQSIQIGPDKEGCYAKGVVESIHRNKQPVQTIYAETPMAVSFRISFISPMKDSLKRGMVLISSEGSAVCCRRFVARFCLLNHPSREICIGFQGTVYIGSLCRTVSVVNFDSPSIQPCEWLDVEFEFWQQAEFLRTGMPLIFRERRTKGMGEVIRIHPLQTVLRDEENQTAPADRTPKKKQDRSDGLNATHLPVREFVQAEAMKKSRRAKHKRQREESTGSMQQIDNRPQKASTKEVNIFASMLKQKKIMAEKRQKQQDPEDEGNLSTENLPAGKKRQLSKADSIVKKERSTKNVLLPENNGSTFTEEDVVIESDENGFSSPEESSDSCSDVTDQEDLSSDQFEKNSVQAGLNALAWIISPLDVQTFFAKVFQKRALVVKRGSYKDKQVNYLANFFTTQHFVEMLQKNFIEYGMNINVAKYENGIRTTHNGKGRVYPRVVQEHLSERCSIQCVNPQSFNDNIWYLCEILQEVFCSFVGANNYLTPANSAGFAPHWDDVDAFLLQTEGRKHWKVYAPPNEDSTLPMVSSENFTDSDFLNRKPAFNGWLEAGDLLYLPRGFIHQAKTDSQIHSHHVTVSVCRNITYSHLLENGLTQYLETMTDRSQQLRKSLPPMLLDMIGTADVDYSSEEHFEKKLVHPCRQFLKSMVNKFAQFLPSLVDLSAQEFMRTALPPLLTPLERDHSCQGQHNLELLAQNETTITHVRLIRKHALRLVYASEDNAFIVHRMENSRVYEGRPEVTLEFPLELEQGYNELMNAYPTWISTQELGLEKNEAVALVKLLFNNCLLLVKEVKKQKSTKQNERVNGCKDELKNQPMIAKDKNNAKGLIKKKKMDKKFEKKFSSTNKQ</sequence>
<evidence type="ECO:0000313" key="22">
    <source>
        <dbReference type="EMBL" id="KAI1720601.1"/>
    </source>
</evidence>
<evidence type="ECO:0000256" key="19">
    <source>
        <dbReference type="ARBA" id="ARBA00047915"/>
    </source>
</evidence>
<dbReference type="SUPFAM" id="SSF50465">
    <property type="entry name" value="EF-Tu/eEF-1alpha/eIF2-gamma C-terminal domain"/>
    <property type="match status" value="1"/>
</dbReference>
<keyword evidence="11" id="KW-0223">Dioxygenase</keyword>
<evidence type="ECO:0000256" key="6">
    <source>
        <dbReference type="ARBA" id="ARBA00014940"/>
    </source>
</evidence>
<keyword evidence="15" id="KW-0342">GTP-binding</keyword>
<organism evidence="22 23">
    <name type="scientific">Ditylenchus destructor</name>
    <dbReference type="NCBI Taxonomy" id="166010"/>
    <lineage>
        <taxon>Eukaryota</taxon>
        <taxon>Metazoa</taxon>
        <taxon>Ecdysozoa</taxon>
        <taxon>Nematoda</taxon>
        <taxon>Chromadorea</taxon>
        <taxon>Rhabditida</taxon>
        <taxon>Tylenchina</taxon>
        <taxon>Tylenchomorpha</taxon>
        <taxon>Sphaerularioidea</taxon>
        <taxon>Anguinidae</taxon>
        <taxon>Anguininae</taxon>
        <taxon>Ditylenchus</taxon>
    </lineage>
</organism>
<feature type="compositionally biased region" description="Low complexity" evidence="20">
    <location>
        <begin position="531"/>
        <end position="542"/>
    </location>
</feature>
<dbReference type="CDD" id="cd03694">
    <property type="entry name" value="GTPBP_II"/>
    <property type="match status" value="1"/>
</dbReference>
<feature type="compositionally biased region" description="Basic and acidic residues" evidence="20">
    <location>
        <begin position="1008"/>
        <end position="1033"/>
    </location>
</feature>
<evidence type="ECO:0000259" key="21">
    <source>
        <dbReference type="PROSITE" id="PS51184"/>
    </source>
</evidence>
<keyword evidence="14" id="KW-0805">Transcription regulation</keyword>
<reference evidence="22" key="1">
    <citation type="submission" date="2022-01" db="EMBL/GenBank/DDBJ databases">
        <title>Genome Sequence Resource for Two Populations of Ditylenchus destructor, the Migratory Endoparasitic Phytonematode.</title>
        <authorList>
            <person name="Zhang H."/>
            <person name="Lin R."/>
            <person name="Xie B."/>
        </authorList>
    </citation>
    <scope>NUCLEOTIDE SEQUENCE</scope>
    <source>
        <strain evidence="22">BazhouSP</strain>
    </source>
</reference>
<evidence type="ECO:0000256" key="13">
    <source>
        <dbReference type="ARBA" id="ARBA00023004"/>
    </source>
</evidence>
<dbReference type="PANTHER" id="PTHR13096:SF8">
    <property type="entry name" value="RIBOSOMAL OXYGENASE 1"/>
    <property type="match status" value="1"/>
</dbReference>
<dbReference type="AlphaFoldDB" id="A0AAD4NDM7"/>
<feature type="region of interest" description="Disordered" evidence="20">
    <location>
        <begin position="459"/>
        <end position="497"/>
    </location>
</feature>
<keyword evidence="12" id="KW-0560">Oxidoreductase</keyword>
<keyword evidence="9" id="KW-0547">Nucleotide-binding</keyword>
<comment type="subcellular location">
    <subcellularLocation>
        <location evidence="2">Nucleus</location>
    </subcellularLocation>
</comment>
<dbReference type="Gene3D" id="2.60.120.650">
    <property type="entry name" value="Cupin"/>
    <property type="match status" value="1"/>
</dbReference>
<dbReference type="InterPro" id="IPR049043">
    <property type="entry name" value="WHD_RIOX1"/>
</dbReference>
<evidence type="ECO:0000256" key="2">
    <source>
        <dbReference type="ARBA" id="ARBA00004123"/>
    </source>
</evidence>
<dbReference type="SUPFAM" id="SSF52540">
    <property type="entry name" value="P-loop containing nucleoside triphosphate hydrolases"/>
    <property type="match status" value="1"/>
</dbReference>
<dbReference type="Gene3D" id="3.40.50.300">
    <property type="entry name" value="P-loop containing nucleotide triphosphate hydrolases"/>
    <property type="match status" value="1"/>
</dbReference>
<dbReference type="GO" id="GO:0005525">
    <property type="term" value="F:GTP binding"/>
    <property type="evidence" value="ECO:0007669"/>
    <property type="project" value="UniProtKB-KW"/>
</dbReference>
<dbReference type="PANTHER" id="PTHR13096">
    <property type="entry name" value="MINA53 MYC INDUCED NUCLEAR ANTIGEN"/>
    <property type="match status" value="1"/>
</dbReference>
<keyword evidence="23" id="KW-1185">Reference proteome</keyword>